<accession>A0A1E3VXC1</accession>
<evidence type="ECO:0000313" key="3">
    <source>
        <dbReference type="EMBL" id="ODR98159.1"/>
    </source>
</evidence>
<evidence type="ECO:0000259" key="2">
    <source>
        <dbReference type="Pfam" id="PF01266"/>
    </source>
</evidence>
<dbReference type="PANTHER" id="PTHR13847">
    <property type="entry name" value="SARCOSINE DEHYDROGENASE-RELATED"/>
    <property type="match status" value="1"/>
</dbReference>
<keyword evidence="1" id="KW-0560">Oxidoreductase</keyword>
<comment type="caution">
    <text evidence="3">The sequence shown here is derived from an EMBL/GenBank/DDBJ whole genome shotgun (WGS) entry which is preliminary data.</text>
</comment>
<dbReference type="InterPro" id="IPR036188">
    <property type="entry name" value="FAD/NAD-bd_sf"/>
</dbReference>
<dbReference type="AlphaFoldDB" id="A0A1E3VXC1"/>
<dbReference type="InterPro" id="IPR006076">
    <property type="entry name" value="FAD-dep_OxRdtase"/>
</dbReference>
<evidence type="ECO:0000313" key="4">
    <source>
        <dbReference type="Proteomes" id="UP000094472"/>
    </source>
</evidence>
<proteinExistence type="predicted"/>
<protein>
    <submittedName>
        <fullName evidence="3">Glycine oxidase</fullName>
    </submittedName>
</protein>
<dbReference type="Proteomes" id="UP000094472">
    <property type="component" value="Unassembled WGS sequence"/>
</dbReference>
<name>A0A1E3VXC1_9HYPH</name>
<dbReference type="RefSeq" id="WP_069441381.1">
    <property type="nucleotide sequence ID" value="NZ_LPWF01000023.1"/>
</dbReference>
<gene>
    <name evidence="3" type="ORF">AUC69_09520</name>
</gene>
<reference evidence="3 4" key="1">
    <citation type="journal article" date="2016" name="Environ. Microbiol.">
        <title>New Methyloceanibacter diversity from North Sea sediments includes methanotroph containing solely the soluble methane monooxygenase.</title>
        <authorList>
            <person name="Vekeman B."/>
            <person name="Kerckhof F.M."/>
            <person name="Cremers G."/>
            <person name="de Vos P."/>
            <person name="Vandamme P."/>
            <person name="Boon N."/>
            <person name="Op den Camp H.J."/>
            <person name="Heylen K."/>
        </authorList>
    </citation>
    <scope>NUCLEOTIDE SEQUENCE [LARGE SCALE GENOMIC DNA]</scope>
    <source>
        <strain evidence="3 4">R-67175</strain>
    </source>
</reference>
<dbReference type="Pfam" id="PF01266">
    <property type="entry name" value="DAO"/>
    <property type="match status" value="1"/>
</dbReference>
<sequence>MSQPLSIAIRGAGITGLWQALTLARRGHTVTLLERSAAPFAQSCSPYAGAMLAPRCEEESAEPIIRELGERGIALWKAAYPGLMTKGSLVVTPPRDRVMLDRFARMTQGAERLDGNALAALEPELGPRFGTALYYPGEAHVNPNAALLFLLGEVEKAGVDVRLGVDDVPQGADLVIDCRGLAAKDALPSLRGVRGERIVVRAPDIAIARPIRLLHPRFPLYLVPWGDGLFMVGATAIEREDAGPVTLRSALELLSAAYVLDPAFGEAEILALGAGVRPAFPDNRPRIIVAKGYIYVNGLYRHGFLLAPVMAELLAGYLETGAIEPEVFVADPAQR</sequence>
<dbReference type="OrthoDB" id="9790035at2"/>
<dbReference type="STRING" id="1774969.AUC69_09520"/>
<feature type="domain" description="FAD dependent oxidoreductase" evidence="2">
    <location>
        <begin position="7"/>
        <end position="315"/>
    </location>
</feature>
<dbReference type="GO" id="GO:0016491">
    <property type="term" value="F:oxidoreductase activity"/>
    <property type="evidence" value="ECO:0007669"/>
    <property type="project" value="UniProtKB-KW"/>
</dbReference>
<dbReference type="PANTHER" id="PTHR13847:SF289">
    <property type="entry name" value="GLYCINE OXIDASE"/>
    <property type="match status" value="1"/>
</dbReference>
<dbReference type="EMBL" id="LPWF01000023">
    <property type="protein sequence ID" value="ODR98159.1"/>
    <property type="molecule type" value="Genomic_DNA"/>
</dbReference>
<dbReference type="Gene3D" id="3.30.9.10">
    <property type="entry name" value="D-Amino Acid Oxidase, subunit A, domain 2"/>
    <property type="match status" value="1"/>
</dbReference>
<keyword evidence="4" id="KW-1185">Reference proteome</keyword>
<dbReference type="SUPFAM" id="SSF51971">
    <property type="entry name" value="Nucleotide-binding domain"/>
    <property type="match status" value="1"/>
</dbReference>
<organism evidence="3 4">
    <name type="scientific">Methyloceanibacter superfactus</name>
    <dbReference type="NCBI Taxonomy" id="1774969"/>
    <lineage>
        <taxon>Bacteria</taxon>
        <taxon>Pseudomonadati</taxon>
        <taxon>Pseudomonadota</taxon>
        <taxon>Alphaproteobacteria</taxon>
        <taxon>Hyphomicrobiales</taxon>
        <taxon>Hyphomicrobiaceae</taxon>
        <taxon>Methyloceanibacter</taxon>
    </lineage>
</organism>
<dbReference type="GO" id="GO:0005737">
    <property type="term" value="C:cytoplasm"/>
    <property type="evidence" value="ECO:0007669"/>
    <property type="project" value="TreeGrafter"/>
</dbReference>
<dbReference type="Gene3D" id="3.50.50.60">
    <property type="entry name" value="FAD/NAD(P)-binding domain"/>
    <property type="match status" value="1"/>
</dbReference>
<dbReference type="SUPFAM" id="SSF54373">
    <property type="entry name" value="FAD-linked reductases, C-terminal domain"/>
    <property type="match status" value="1"/>
</dbReference>
<evidence type="ECO:0000256" key="1">
    <source>
        <dbReference type="ARBA" id="ARBA00023002"/>
    </source>
</evidence>